<keyword evidence="2" id="KW-0808">Transferase</keyword>
<dbReference type="Gene3D" id="1.10.10.1600">
    <property type="entry name" value="Bacterial DNA polymerase III alpha subunit, thumb domain"/>
    <property type="match status" value="1"/>
</dbReference>
<dbReference type="GO" id="GO:0008408">
    <property type="term" value="F:3'-5' exonuclease activity"/>
    <property type="evidence" value="ECO:0007669"/>
    <property type="project" value="InterPro"/>
</dbReference>
<dbReference type="PANTHER" id="PTHR32294">
    <property type="entry name" value="DNA POLYMERASE III SUBUNIT ALPHA"/>
    <property type="match status" value="1"/>
</dbReference>
<dbReference type="PANTHER" id="PTHR32294:SF0">
    <property type="entry name" value="DNA POLYMERASE III SUBUNIT ALPHA"/>
    <property type="match status" value="1"/>
</dbReference>
<name>A0A381PRY1_9ZZZZ</name>
<dbReference type="InterPro" id="IPR016195">
    <property type="entry name" value="Pol/histidinol_Pase-like"/>
</dbReference>
<comment type="catalytic activity">
    <reaction evidence="6">
        <text>DNA(n) + a 2'-deoxyribonucleoside 5'-triphosphate = DNA(n+1) + diphosphate</text>
        <dbReference type="Rhea" id="RHEA:22508"/>
        <dbReference type="Rhea" id="RHEA-COMP:17339"/>
        <dbReference type="Rhea" id="RHEA-COMP:17340"/>
        <dbReference type="ChEBI" id="CHEBI:33019"/>
        <dbReference type="ChEBI" id="CHEBI:61560"/>
        <dbReference type="ChEBI" id="CHEBI:173112"/>
        <dbReference type="EC" id="2.7.7.7"/>
    </reaction>
</comment>
<keyword evidence="4" id="KW-0235">DNA replication</keyword>
<evidence type="ECO:0000256" key="4">
    <source>
        <dbReference type="ARBA" id="ARBA00022705"/>
    </source>
</evidence>
<evidence type="ECO:0000259" key="8">
    <source>
        <dbReference type="Pfam" id="PF07733"/>
    </source>
</evidence>
<dbReference type="Gene3D" id="1.10.150.870">
    <property type="match status" value="1"/>
</dbReference>
<dbReference type="EC" id="2.7.7.7" evidence="1"/>
<dbReference type="InterPro" id="IPR011708">
    <property type="entry name" value="DNA_pol3_alpha_NTPase_dom"/>
</dbReference>
<dbReference type="AlphaFoldDB" id="A0A381PRY1"/>
<evidence type="ECO:0000256" key="2">
    <source>
        <dbReference type="ARBA" id="ARBA00022679"/>
    </source>
</evidence>
<evidence type="ECO:0000256" key="3">
    <source>
        <dbReference type="ARBA" id="ARBA00022695"/>
    </source>
</evidence>
<evidence type="ECO:0000256" key="5">
    <source>
        <dbReference type="ARBA" id="ARBA00022932"/>
    </source>
</evidence>
<feature type="domain" description="DNA polymerase helix-hairpin-helix motif" evidence="9">
    <location>
        <begin position="765"/>
        <end position="855"/>
    </location>
</feature>
<organism evidence="11">
    <name type="scientific">marine metagenome</name>
    <dbReference type="NCBI Taxonomy" id="408172"/>
    <lineage>
        <taxon>unclassified sequences</taxon>
        <taxon>metagenomes</taxon>
        <taxon>ecological metagenomes</taxon>
    </lineage>
</organism>
<accession>A0A381PRY1</accession>
<gene>
    <name evidence="11" type="ORF">METZ01_LOCUS21087</name>
</gene>
<protein>
    <recommendedName>
        <fullName evidence="1">DNA-directed DNA polymerase</fullName>
        <ecNumber evidence="1">2.7.7.7</ecNumber>
    </recommendedName>
</protein>
<reference evidence="11" key="1">
    <citation type="submission" date="2018-05" db="EMBL/GenBank/DDBJ databases">
        <authorList>
            <person name="Lanie J.A."/>
            <person name="Ng W.-L."/>
            <person name="Kazmierczak K.M."/>
            <person name="Andrzejewski T.M."/>
            <person name="Davidsen T.M."/>
            <person name="Wayne K.J."/>
            <person name="Tettelin H."/>
            <person name="Glass J.I."/>
            <person name="Rusch D."/>
            <person name="Podicherti R."/>
            <person name="Tsui H.-C.T."/>
            <person name="Winkler M.E."/>
        </authorList>
    </citation>
    <scope>NUCLEOTIDE SEQUENCE</scope>
</reference>
<dbReference type="NCBIfam" id="NF004226">
    <property type="entry name" value="PRK05673.1"/>
    <property type="match status" value="1"/>
</dbReference>
<evidence type="ECO:0000259" key="9">
    <source>
        <dbReference type="Pfam" id="PF14579"/>
    </source>
</evidence>
<dbReference type="NCBIfam" id="TIGR00594">
    <property type="entry name" value="polc"/>
    <property type="match status" value="1"/>
</dbReference>
<dbReference type="CDD" id="cd12113">
    <property type="entry name" value="PHP_PolIIIA_DnaE3"/>
    <property type="match status" value="1"/>
</dbReference>
<dbReference type="InterPro" id="IPR004805">
    <property type="entry name" value="DnaE2/DnaE/PolC"/>
</dbReference>
<dbReference type="InterPro" id="IPR041931">
    <property type="entry name" value="DNA_pol3_alpha_thumb_dom"/>
</dbReference>
<evidence type="ECO:0000259" key="10">
    <source>
        <dbReference type="Pfam" id="PF17657"/>
    </source>
</evidence>
<evidence type="ECO:0000256" key="6">
    <source>
        <dbReference type="ARBA" id="ARBA00049244"/>
    </source>
</evidence>
<feature type="domain" description="PHP" evidence="7">
    <location>
        <begin position="4"/>
        <end position="150"/>
    </location>
</feature>
<dbReference type="NCBIfam" id="NF005298">
    <property type="entry name" value="PRK06826.1"/>
    <property type="match status" value="1"/>
</dbReference>
<evidence type="ECO:0000313" key="11">
    <source>
        <dbReference type="EMBL" id="SUZ68233.1"/>
    </source>
</evidence>
<dbReference type="Pfam" id="PF07733">
    <property type="entry name" value="DNA_pol3_alpha"/>
    <property type="match status" value="1"/>
</dbReference>
<feature type="domain" description="Bacterial DNA polymerase III alpha subunit NTPase" evidence="8">
    <location>
        <begin position="271"/>
        <end position="526"/>
    </location>
</feature>
<keyword evidence="5" id="KW-0239">DNA-directed DNA polymerase</keyword>
<keyword evidence="3" id="KW-0548">Nucleotidyltransferase</keyword>
<dbReference type="CDD" id="cd04485">
    <property type="entry name" value="DnaE_OBF"/>
    <property type="match status" value="1"/>
</dbReference>
<dbReference type="GO" id="GO:0003887">
    <property type="term" value="F:DNA-directed DNA polymerase activity"/>
    <property type="evidence" value="ECO:0007669"/>
    <property type="project" value="UniProtKB-KW"/>
</dbReference>
<dbReference type="Pfam" id="PF17657">
    <property type="entry name" value="DNA_pol3_finger"/>
    <property type="match status" value="1"/>
</dbReference>
<dbReference type="GO" id="GO:0006260">
    <property type="term" value="P:DNA replication"/>
    <property type="evidence" value="ECO:0007669"/>
    <property type="project" value="UniProtKB-KW"/>
</dbReference>
<dbReference type="Pfam" id="PF02811">
    <property type="entry name" value="PHP"/>
    <property type="match status" value="1"/>
</dbReference>
<dbReference type="InterPro" id="IPR029460">
    <property type="entry name" value="DNAPol_HHH"/>
</dbReference>
<evidence type="ECO:0000256" key="1">
    <source>
        <dbReference type="ARBA" id="ARBA00012417"/>
    </source>
</evidence>
<dbReference type="InterPro" id="IPR040982">
    <property type="entry name" value="DNA_pol3_finger"/>
</dbReference>
<dbReference type="Pfam" id="PF14579">
    <property type="entry name" value="HHH_6"/>
    <property type="match status" value="1"/>
</dbReference>
<sequence length="1111" mass="125434">MDDLSMDSVALTEHGNLFGAISFYNQAKNSGIKPIIGCEVYVAKGSRFDKEKGAIGGHYNHLILIAQNFEGYKNLMKIVTHGYLEGFYYKPRVDLEVLKEHNEGLICLSACLKGSLAETLIYSGYESGKAIAEEYSKIFPNRYYIELQNHGIPEEIQNIKLASKLAKEMNLPLIATNDAHYALQDHHTAHDVHICIGTGKQLTDTKRLKYFGKEFYFKSQDEMFSLFKEFPEALENTRAITDSIDLEIPMGDYHLPWYQIPENSEIKDINDYLKNICEKGMERKFAEATKELTERLNYELSVIKKMGFASYFLITADFVQYAKKNNIPVGPGRGSAAGSLASYCLDITDINPLKHNLLFERFLNPDRISLPDIDIDFCIERRSQVIDYIKSIYGEKSVTQIITFGKMNARGVIRDVGRVMGYSYSDVDKIAKLIPEGPKITLDKALKQSSELRTLSQNQYQDLIENAKTLEGMNRHASIHAAGVVVAPGKLTDFVPLYKSTNDDITTQYDMNELEKLGLLKMDFLGLRNLTVIDKTIGLVHKRLGKKIDINTIPFDDPKVYELFSKGLTVGVFQFESSGMREYLKKLEPKAIEDLIAMTALYRPGPMKNINHYIDRAHGKEKVEAIHPLLNEILKETHGIIVYQEQVMEIAASVAGFTLAEADEMRKAVGKKISSLMKELSEKFINGAIKNGISKTKAIQIFDLIDKFAQYGFNKSHATAYSYISYQTAWLKTHYPADFMSANLTSEMTNTNRVVVLINECRKLNIKVNAPNINESGINFVPTSNSEISYGLNAIKNVGIKALEQSIETREKLGNFSSFFDFVSKVDQRLVNKKVLESLILGGAFDSIHENRAQLFDAVDIAIKYGQQVHKTTSKNQINLFANEESFLKEPDLPDLQEWDNQEKLSREKEVLGLYISGNPLLKYADTLEELSNYDFIEKNYIKEETLIKVGGAISNFKLHYDKKNRAMAFFNLDCLGGQVEAIIFHEAFDKYKEIINDGNIVFLVGSSTVQNQFADLKIKVDEVVPLNHAKQVLKTKEINIKIGKNISKEILNEVHALALQNPGESSFIVHMANKDGSSRRIVSKKVKVSVNNHFVTMLADLIGESNVWVS</sequence>
<evidence type="ECO:0000259" key="7">
    <source>
        <dbReference type="Pfam" id="PF02811"/>
    </source>
</evidence>
<dbReference type="EMBL" id="UINC01001034">
    <property type="protein sequence ID" value="SUZ68233.1"/>
    <property type="molecule type" value="Genomic_DNA"/>
</dbReference>
<dbReference type="SUPFAM" id="SSF89550">
    <property type="entry name" value="PHP domain-like"/>
    <property type="match status" value="1"/>
</dbReference>
<dbReference type="Gene3D" id="3.20.20.140">
    <property type="entry name" value="Metal-dependent hydrolases"/>
    <property type="match status" value="1"/>
</dbReference>
<dbReference type="InterPro" id="IPR004013">
    <property type="entry name" value="PHP_dom"/>
</dbReference>
<feature type="domain" description="DNA polymerase III alpha subunit finger" evidence="10">
    <location>
        <begin position="529"/>
        <end position="692"/>
    </location>
</feature>
<proteinExistence type="predicted"/>